<protein>
    <recommendedName>
        <fullName evidence="5">5-formyltetrahydrofolate cyclo-ligase</fullName>
        <ecNumber evidence="5">6.3.3.2</ecNumber>
    </recommendedName>
</protein>
<comment type="similarity">
    <text evidence="1 5">Belongs to the 5-formyltetrahydrofolate cyclo-ligase family.</text>
</comment>
<evidence type="ECO:0000256" key="3">
    <source>
        <dbReference type="ARBA" id="ARBA00022840"/>
    </source>
</evidence>
<dbReference type="Pfam" id="PF01812">
    <property type="entry name" value="5-FTHF_cyc-lig"/>
    <property type="match status" value="1"/>
</dbReference>
<dbReference type="AlphaFoldDB" id="A0A4R1J921"/>
<dbReference type="SUPFAM" id="SSF100950">
    <property type="entry name" value="NagB/RpiA/CoA transferase-like"/>
    <property type="match status" value="1"/>
</dbReference>
<evidence type="ECO:0000256" key="5">
    <source>
        <dbReference type="RuleBase" id="RU361279"/>
    </source>
</evidence>
<keyword evidence="7" id="KW-1185">Reference proteome</keyword>
<organism evidence="6 7">
    <name type="scientific">Celerinatantimonas diazotrophica</name>
    <dbReference type="NCBI Taxonomy" id="412034"/>
    <lineage>
        <taxon>Bacteria</taxon>
        <taxon>Pseudomonadati</taxon>
        <taxon>Pseudomonadota</taxon>
        <taxon>Gammaproteobacteria</taxon>
        <taxon>Celerinatantimonadaceae</taxon>
        <taxon>Celerinatantimonas</taxon>
    </lineage>
</organism>
<dbReference type="GO" id="GO:0030272">
    <property type="term" value="F:5-formyltetrahydrofolate cyclo-ligase activity"/>
    <property type="evidence" value="ECO:0007669"/>
    <property type="project" value="UniProtKB-EC"/>
</dbReference>
<dbReference type="Gene3D" id="3.40.50.10420">
    <property type="entry name" value="NagB/RpiA/CoA transferase-like"/>
    <property type="match status" value="1"/>
</dbReference>
<keyword evidence="5" id="KW-0460">Magnesium</keyword>
<accession>A0A4R1J921</accession>
<feature type="binding site" evidence="4">
    <location>
        <position position="68"/>
    </location>
    <ligand>
        <name>substrate</name>
    </ligand>
</feature>
<dbReference type="InterPro" id="IPR002698">
    <property type="entry name" value="FTHF_cligase"/>
</dbReference>
<evidence type="ECO:0000256" key="2">
    <source>
        <dbReference type="ARBA" id="ARBA00022741"/>
    </source>
</evidence>
<dbReference type="NCBIfam" id="TIGR02727">
    <property type="entry name" value="MTHFS_bact"/>
    <property type="match status" value="1"/>
</dbReference>
<comment type="catalytic activity">
    <reaction evidence="5">
        <text>(6S)-5-formyl-5,6,7,8-tetrahydrofolate + ATP = (6R)-5,10-methenyltetrahydrofolate + ADP + phosphate</text>
        <dbReference type="Rhea" id="RHEA:10488"/>
        <dbReference type="ChEBI" id="CHEBI:30616"/>
        <dbReference type="ChEBI" id="CHEBI:43474"/>
        <dbReference type="ChEBI" id="CHEBI:57455"/>
        <dbReference type="ChEBI" id="CHEBI:57457"/>
        <dbReference type="ChEBI" id="CHEBI:456216"/>
        <dbReference type="EC" id="6.3.3.2"/>
    </reaction>
</comment>
<dbReference type="Proteomes" id="UP000295565">
    <property type="component" value="Unassembled WGS sequence"/>
</dbReference>
<dbReference type="InterPro" id="IPR024185">
    <property type="entry name" value="FTHF_cligase-like_sf"/>
</dbReference>
<dbReference type="GO" id="GO:0005524">
    <property type="term" value="F:ATP binding"/>
    <property type="evidence" value="ECO:0007669"/>
    <property type="project" value="UniProtKB-KW"/>
</dbReference>
<evidence type="ECO:0000313" key="7">
    <source>
        <dbReference type="Proteomes" id="UP000295565"/>
    </source>
</evidence>
<feature type="binding site" evidence="4">
    <location>
        <begin position="148"/>
        <end position="156"/>
    </location>
    <ligand>
        <name>ATP</name>
        <dbReference type="ChEBI" id="CHEBI:30616"/>
    </ligand>
</feature>
<dbReference type="EMBL" id="SMGD01000016">
    <property type="protein sequence ID" value="TCK47000.1"/>
    <property type="molecule type" value="Genomic_DNA"/>
</dbReference>
<keyword evidence="6" id="KW-0436">Ligase</keyword>
<comment type="caution">
    <text evidence="6">The sequence shown here is derived from an EMBL/GenBank/DDBJ whole genome shotgun (WGS) entry which is preliminary data.</text>
</comment>
<comment type="cofactor">
    <cofactor evidence="5">
        <name>Mg(2+)</name>
        <dbReference type="ChEBI" id="CHEBI:18420"/>
    </cofactor>
</comment>
<dbReference type="GO" id="GO:0035999">
    <property type="term" value="P:tetrahydrofolate interconversion"/>
    <property type="evidence" value="ECO:0007669"/>
    <property type="project" value="TreeGrafter"/>
</dbReference>
<dbReference type="PIRSF" id="PIRSF006806">
    <property type="entry name" value="FTHF_cligase"/>
    <property type="match status" value="1"/>
</dbReference>
<dbReference type="PANTHER" id="PTHR23407">
    <property type="entry name" value="ATPASE INHIBITOR/5-FORMYLTETRAHYDROFOLATE CYCLO-LIGASE"/>
    <property type="match status" value="1"/>
</dbReference>
<keyword evidence="2 4" id="KW-0547">Nucleotide-binding</keyword>
<name>A0A4R1J921_9GAMM</name>
<dbReference type="PANTHER" id="PTHR23407:SF1">
    <property type="entry name" value="5-FORMYLTETRAHYDROFOLATE CYCLO-LIGASE"/>
    <property type="match status" value="1"/>
</dbReference>
<dbReference type="GO" id="GO:0046872">
    <property type="term" value="F:metal ion binding"/>
    <property type="evidence" value="ECO:0007669"/>
    <property type="project" value="UniProtKB-KW"/>
</dbReference>
<keyword evidence="3 4" id="KW-0067">ATP-binding</keyword>
<gene>
    <name evidence="6" type="ORF">EV690_3153</name>
</gene>
<dbReference type="EC" id="6.3.3.2" evidence="5"/>
<evidence type="ECO:0000256" key="1">
    <source>
        <dbReference type="ARBA" id="ARBA00010638"/>
    </source>
</evidence>
<evidence type="ECO:0000256" key="4">
    <source>
        <dbReference type="PIRSR" id="PIRSR006806-1"/>
    </source>
</evidence>
<sequence length="208" mass="24194">MFEDSHMDETQSSEQLRQLIRRDIRSRRQTLSSREQQHAAQCVCQRLLMHPQVKQHRHIALYLSFDGELSTKPLIEALWRQGKQLYLPVLHPFCHGHLLFQQYSAHTPLVANRFNILEPKLNCSQILPANQLDILVMPLVAFDQYGNRLGMGGGFYDRTLSSISNNVTSIGIAHDSQRYPNLPIETWDQPLDCIITPSRLWEWTHKRV</sequence>
<dbReference type="GO" id="GO:0009396">
    <property type="term" value="P:folic acid-containing compound biosynthetic process"/>
    <property type="evidence" value="ECO:0007669"/>
    <property type="project" value="TreeGrafter"/>
</dbReference>
<dbReference type="InterPro" id="IPR037171">
    <property type="entry name" value="NagB/RpiA_transferase-like"/>
</dbReference>
<keyword evidence="5" id="KW-0479">Metal-binding</keyword>
<proteinExistence type="inferred from homology"/>
<reference evidence="6 7" key="1">
    <citation type="submission" date="2019-03" db="EMBL/GenBank/DDBJ databases">
        <title>Genomic Encyclopedia of Type Strains, Phase IV (KMG-IV): sequencing the most valuable type-strain genomes for metagenomic binning, comparative biology and taxonomic classification.</title>
        <authorList>
            <person name="Goeker M."/>
        </authorList>
    </citation>
    <scope>NUCLEOTIDE SEQUENCE [LARGE SCALE GENOMIC DNA]</scope>
    <source>
        <strain evidence="6 7">DSM 18577</strain>
    </source>
</reference>
<feature type="binding site" evidence="4">
    <location>
        <position position="63"/>
    </location>
    <ligand>
        <name>substrate</name>
    </ligand>
</feature>
<evidence type="ECO:0000313" key="6">
    <source>
        <dbReference type="EMBL" id="TCK47000.1"/>
    </source>
</evidence>
<dbReference type="RefSeq" id="WP_224054988.1">
    <property type="nucleotide sequence ID" value="NZ_OU594967.1"/>
</dbReference>